<dbReference type="AlphaFoldDB" id="A0A0R3WSL0"/>
<dbReference type="WBParaSite" id="TTAC_0000375001-mRNA-1">
    <property type="protein sequence ID" value="TTAC_0000375001-mRNA-1"/>
    <property type="gene ID" value="TTAC_0000375001"/>
</dbReference>
<evidence type="ECO:0000256" key="1">
    <source>
        <dbReference type="SAM" id="MobiDB-lite"/>
    </source>
</evidence>
<evidence type="ECO:0000313" key="3">
    <source>
        <dbReference type="Proteomes" id="UP000274429"/>
    </source>
</evidence>
<sequence length="511" mass="56713">MNEKGEKQEVETSEVSAIWDATPDDKATVDGTVHVATDGVGGRCASKKERVIMISAFLTGIEQESYVLRTESPSFLQSGTPTQVSAIHESQTCAPLSAENTSKEEEGKDGNEEVILTRDEIMEKTSDLVDTEITCAYSTCQVTPALSHSSASTRPLTLSVVLELPKDEEEEEENVADEVRMGSLENLASTSFELTTIGAFKLSDGSPIQIMLSGGSVIKHNQTLLEMQRYLLHEKASTFSASDTIKKYLENTGISKFTVQTLSNHEEEERRGSGETVQRSDSQVRAASAMSPIESEVSTRRESRKTCTFRVSEGAPLMLKQLRQSQCKRRKIMWEKHRRYVREEAGSFLEGCRCRPIVLVDDEADCSAIVHMIGKTTESTVGYFSLRQDAPPPVTTICHSCFKRRQIVWSKYRRQLSEEAETFLTEKLTHRDDKQSMSLVSLPHLLPSLNAPASVESIDIGPARILITSNRREDGGVVAHIVTEFPLNPVPSDNSKNLQFVFDVAMPEEPI</sequence>
<feature type="compositionally biased region" description="Polar residues" evidence="1">
    <location>
        <begin position="275"/>
        <end position="285"/>
    </location>
</feature>
<feature type="compositionally biased region" description="Basic and acidic residues" evidence="1">
    <location>
        <begin position="264"/>
        <end position="273"/>
    </location>
</feature>
<proteinExistence type="predicted"/>
<dbReference type="Proteomes" id="UP000274429">
    <property type="component" value="Unassembled WGS sequence"/>
</dbReference>
<reference evidence="2 3" key="2">
    <citation type="submission" date="2018-11" db="EMBL/GenBank/DDBJ databases">
        <authorList>
            <consortium name="Pathogen Informatics"/>
        </authorList>
    </citation>
    <scope>NUCLEOTIDE SEQUENCE [LARGE SCALE GENOMIC DNA]</scope>
</reference>
<feature type="region of interest" description="Disordered" evidence="1">
    <location>
        <begin position="262"/>
        <end position="297"/>
    </location>
</feature>
<dbReference type="OrthoDB" id="6256317at2759"/>
<protein>
    <submittedName>
        <fullName evidence="4">Ras-associating domain-containing protein</fullName>
    </submittedName>
</protein>
<organism evidence="4">
    <name type="scientific">Hydatigena taeniaeformis</name>
    <name type="common">Feline tapeworm</name>
    <name type="synonym">Taenia taeniaeformis</name>
    <dbReference type="NCBI Taxonomy" id="6205"/>
    <lineage>
        <taxon>Eukaryota</taxon>
        <taxon>Metazoa</taxon>
        <taxon>Spiralia</taxon>
        <taxon>Lophotrochozoa</taxon>
        <taxon>Platyhelminthes</taxon>
        <taxon>Cestoda</taxon>
        <taxon>Eucestoda</taxon>
        <taxon>Cyclophyllidea</taxon>
        <taxon>Taeniidae</taxon>
        <taxon>Hydatigera</taxon>
    </lineage>
</organism>
<evidence type="ECO:0000313" key="4">
    <source>
        <dbReference type="WBParaSite" id="TTAC_0000375001-mRNA-1"/>
    </source>
</evidence>
<evidence type="ECO:0000313" key="2">
    <source>
        <dbReference type="EMBL" id="VDM23248.1"/>
    </source>
</evidence>
<name>A0A0R3WSL0_HYDTA</name>
<gene>
    <name evidence="2" type="ORF">TTAC_LOCUS3735</name>
</gene>
<dbReference type="EMBL" id="UYWX01002949">
    <property type="protein sequence ID" value="VDM23248.1"/>
    <property type="molecule type" value="Genomic_DNA"/>
</dbReference>
<keyword evidence="3" id="KW-1185">Reference proteome</keyword>
<accession>A0A0R3WSL0</accession>
<reference evidence="4" key="1">
    <citation type="submission" date="2017-02" db="UniProtKB">
        <authorList>
            <consortium name="WormBaseParasite"/>
        </authorList>
    </citation>
    <scope>IDENTIFICATION</scope>
</reference>